<dbReference type="Pfam" id="PF07686">
    <property type="entry name" value="V-set"/>
    <property type="match status" value="1"/>
</dbReference>
<feature type="compositionally biased region" description="Polar residues" evidence="1">
    <location>
        <begin position="131"/>
        <end position="160"/>
    </location>
</feature>
<feature type="compositionally biased region" description="Basic and acidic residues" evidence="1">
    <location>
        <begin position="163"/>
        <end position="177"/>
    </location>
</feature>
<protein>
    <recommendedName>
        <fullName evidence="3">Ig-like domain-containing protein</fullName>
    </recommendedName>
</protein>
<dbReference type="PROSITE" id="PS50835">
    <property type="entry name" value="IG_LIKE"/>
    <property type="match status" value="1"/>
</dbReference>
<dbReference type="InterPro" id="IPR013106">
    <property type="entry name" value="Ig_V-set"/>
</dbReference>
<feature type="signal peptide" evidence="2">
    <location>
        <begin position="1"/>
        <end position="18"/>
    </location>
</feature>
<keyword evidence="5" id="KW-1185">Reference proteome</keyword>
<dbReference type="EMBL" id="JASAOG010000083">
    <property type="protein sequence ID" value="KAK0053785.1"/>
    <property type="molecule type" value="Genomic_DNA"/>
</dbReference>
<keyword evidence="2" id="KW-0732">Signal</keyword>
<evidence type="ECO:0000256" key="1">
    <source>
        <dbReference type="SAM" id="MobiDB-lite"/>
    </source>
</evidence>
<gene>
    <name evidence="4" type="ORF">Bpfe_016779</name>
</gene>
<evidence type="ECO:0000256" key="2">
    <source>
        <dbReference type="SAM" id="SignalP"/>
    </source>
</evidence>
<dbReference type="InterPro" id="IPR013783">
    <property type="entry name" value="Ig-like_fold"/>
</dbReference>
<evidence type="ECO:0000313" key="5">
    <source>
        <dbReference type="Proteomes" id="UP001233172"/>
    </source>
</evidence>
<dbReference type="SUPFAM" id="SSF48726">
    <property type="entry name" value="Immunoglobulin"/>
    <property type="match status" value="1"/>
</dbReference>
<proteinExistence type="predicted"/>
<name>A0AAD8BFV4_BIOPF</name>
<sequence length="177" mass="19727">MIMFKLTCAAAMVQAALCFPLINLTVTLDENNTAKFACVWTQSTYLNQFNVTWYKDKNITVTTCAMIKNFLCTTNTKWENRVELLPKDYSIEMILKSLSANDEGLYTCQLTSKFPVLSIESMSFLNITDSSSHLDSSTPDNTQTTLETSKGESATQTSILESEDIKTTVGHKEEGTS</sequence>
<comment type="caution">
    <text evidence="4">The sequence shown here is derived from an EMBL/GenBank/DDBJ whole genome shotgun (WGS) entry which is preliminary data.</text>
</comment>
<dbReference type="Proteomes" id="UP001233172">
    <property type="component" value="Unassembled WGS sequence"/>
</dbReference>
<feature type="domain" description="Ig-like" evidence="3">
    <location>
        <begin position="20"/>
        <end position="118"/>
    </location>
</feature>
<feature type="region of interest" description="Disordered" evidence="1">
    <location>
        <begin position="131"/>
        <end position="177"/>
    </location>
</feature>
<dbReference type="Gene3D" id="2.60.40.10">
    <property type="entry name" value="Immunoglobulins"/>
    <property type="match status" value="1"/>
</dbReference>
<reference evidence="4" key="1">
    <citation type="journal article" date="2023" name="PLoS Negl. Trop. Dis.">
        <title>A genome sequence for Biomphalaria pfeifferi, the major vector snail for the human-infecting parasite Schistosoma mansoni.</title>
        <authorList>
            <person name="Bu L."/>
            <person name="Lu L."/>
            <person name="Laidemitt M.R."/>
            <person name="Zhang S.M."/>
            <person name="Mutuku M."/>
            <person name="Mkoji G."/>
            <person name="Steinauer M."/>
            <person name="Loker E.S."/>
        </authorList>
    </citation>
    <scope>NUCLEOTIDE SEQUENCE</scope>
    <source>
        <strain evidence="4">KasaAsao</strain>
    </source>
</reference>
<organism evidence="4 5">
    <name type="scientific">Biomphalaria pfeifferi</name>
    <name type="common">Bloodfluke planorb</name>
    <name type="synonym">Freshwater snail</name>
    <dbReference type="NCBI Taxonomy" id="112525"/>
    <lineage>
        <taxon>Eukaryota</taxon>
        <taxon>Metazoa</taxon>
        <taxon>Spiralia</taxon>
        <taxon>Lophotrochozoa</taxon>
        <taxon>Mollusca</taxon>
        <taxon>Gastropoda</taxon>
        <taxon>Heterobranchia</taxon>
        <taxon>Euthyneura</taxon>
        <taxon>Panpulmonata</taxon>
        <taxon>Hygrophila</taxon>
        <taxon>Lymnaeoidea</taxon>
        <taxon>Planorbidae</taxon>
        <taxon>Biomphalaria</taxon>
    </lineage>
</organism>
<feature type="non-terminal residue" evidence="4">
    <location>
        <position position="1"/>
    </location>
</feature>
<accession>A0AAD8BFV4</accession>
<feature type="chain" id="PRO_5042144287" description="Ig-like domain-containing protein" evidence="2">
    <location>
        <begin position="19"/>
        <end position="177"/>
    </location>
</feature>
<reference evidence="4" key="2">
    <citation type="submission" date="2023-04" db="EMBL/GenBank/DDBJ databases">
        <authorList>
            <person name="Bu L."/>
            <person name="Lu L."/>
            <person name="Laidemitt M.R."/>
            <person name="Zhang S.M."/>
            <person name="Mutuku M."/>
            <person name="Mkoji G."/>
            <person name="Steinauer M."/>
            <person name="Loker E.S."/>
        </authorList>
    </citation>
    <scope>NUCLEOTIDE SEQUENCE</scope>
    <source>
        <strain evidence="4">KasaAsao</strain>
        <tissue evidence="4">Whole Snail</tissue>
    </source>
</reference>
<evidence type="ECO:0000259" key="3">
    <source>
        <dbReference type="PROSITE" id="PS50835"/>
    </source>
</evidence>
<dbReference type="InterPro" id="IPR007110">
    <property type="entry name" value="Ig-like_dom"/>
</dbReference>
<evidence type="ECO:0000313" key="4">
    <source>
        <dbReference type="EMBL" id="KAK0053785.1"/>
    </source>
</evidence>
<dbReference type="InterPro" id="IPR036179">
    <property type="entry name" value="Ig-like_dom_sf"/>
</dbReference>
<dbReference type="AlphaFoldDB" id="A0AAD8BFV4"/>